<reference evidence="11" key="1">
    <citation type="journal article" date="2019" name="Int. J. Syst. Evol. Microbiol.">
        <title>The Global Catalogue of Microorganisms (GCM) 10K type strain sequencing project: providing services to taxonomists for standard genome sequencing and annotation.</title>
        <authorList>
            <consortium name="The Broad Institute Genomics Platform"/>
            <consortium name="The Broad Institute Genome Sequencing Center for Infectious Disease"/>
            <person name="Wu L."/>
            <person name="Ma J."/>
        </authorList>
    </citation>
    <scope>NUCLEOTIDE SEQUENCE [LARGE SCALE GENOMIC DNA]</scope>
    <source>
        <strain evidence="11">CGMCC 1.15928</strain>
    </source>
</reference>
<comment type="pathway">
    <text evidence="2 8">Amino-acid biosynthesis; L-tryptophan biosynthesis; L-tryptophan from chorismate: step 4/5.</text>
</comment>
<dbReference type="CDD" id="cd00331">
    <property type="entry name" value="IGPS"/>
    <property type="match status" value="1"/>
</dbReference>
<comment type="similarity">
    <text evidence="8">Belongs to the TrpC family.</text>
</comment>
<dbReference type="InterPro" id="IPR045186">
    <property type="entry name" value="Indole-3-glycerol_P_synth"/>
</dbReference>
<keyword evidence="3 8" id="KW-0028">Amino-acid biosynthesis</keyword>
<evidence type="ECO:0000256" key="2">
    <source>
        <dbReference type="ARBA" id="ARBA00004696"/>
    </source>
</evidence>
<keyword evidence="11" id="KW-1185">Reference proteome</keyword>
<evidence type="ECO:0000256" key="5">
    <source>
        <dbReference type="ARBA" id="ARBA00022822"/>
    </source>
</evidence>
<dbReference type="EMBL" id="BMKF01000001">
    <property type="protein sequence ID" value="GGB59657.1"/>
    <property type="molecule type" value="Genomic_DNA"/>
</dbReference>
<gene>
    <name evidence="8 10" type="primary">trpC</name>
    <name evidence="10" type="ORF">GCM10011503_05160</name>
</gene>
<dbReference type="NCBIfam" id="NF001377">
    <property type="entry name" value="PRK00278.2-4"/>
    <property type="match status" value="1"/>
</dbReference>
<keyword evidence="5 8" id="KW-0822">Tryptophan biosynthesis</keyword>
<evidence type="ECO:0000313" key="11">
    <source>
        <dbReference type="Proteomes" id="UP000628854"/>
    </source>
</evidence>
<keyword evidence="7 8" id="KW-0456">Lyase</keyword>
<evidence type="ECO:0000256" key="3">
    <source>
        <dbReference type="ARBA" id="ARBA00022605"/>
    </source>
</evidence>
<keyword evidence="4 8" id="KW-0210">Decarboxylase</keyword>
<dbReference type="InterPro" id="IPR013785">
    <property type="entry name" value="Aldolase_TIM"/>
</dbReference>
<protein>
    <recommendedName>
        <fullName evidence="8">Indole-3-glycerol phosphate synthase</fullName>
        <shortName evidence="8">IGPS</shortName>
        <ecNumber evidence="8">4.1.1.48</ecNumber>
    </recommendedName>
</protein>
<dbReference type="PROSITE" id="PS00614">
    <property type="entry name" value="IGPS"/>
    <property type="match status" value="1"/>
</dbReference>
<comment type="catalytic activity">
    <reaction evidence="1 8">
        <text>1-(2-carboxyphenylamino)-1-deoxy-D-ribulose 5-phosphate + H(+) = (1S,2R)-1-C-(indol-3-yl)glycerol 3-phosphate + CO2 + H2O</text>
        <dbReference type="Rhea" id="RHEA:23476"/>
        <dbReference type="ChEBI" id="CHEBI:15377"/>
        <dbReference type="ChEBI" id="CHEBI:15378"/>
        <dbReference type="ChEBI" id="CHEBI:16526"/>
        <dbReference type="ChEBI" id="CHEBI:58613"/>
        <dbReference type="ChEBI" id="CHEBI:58866"/>
        <dbReference type="EC" id="4.1.1.48"/>
    </reaction>
</comment>
<keyword evidence="6 8" id="KW-0057">Aromatic amino acid biosynthesis</keyword>
<evidence type="ECO:0000256" key="6">
    <source>
        <dbReference type="ARBA" id="ARBA00023141"/>
    </source>
</evidence>
<dbReference type="Pfam" id="PF00218">
    <property type="entry name" value="IGPS"/>
    <property type="match status" value="1"/>
</dbReference>
<dbReference type="InterPro" id="IPR001468">
    <property type="entry name" value="Indole-3-GlycerolPSynthase_CS"/>
</dbReference>
<dbReference type="HAMAP" id="MF_00134_B">
    <property type="entry name" value="IGPS_B"/>
    <property type="match status" value="1"/>
</dbReference>
<dbReference type="EC" id="4.1.1.48" evidence="8"/>
<dbReference type="SUPFAM" id="SSF51366">
    <property type="entry name" value="Ribulose-phoshate binding barrel"/>
    <property type="match status" value="1"/>
</dbReference>
<evidence type="ECO:0000313" key="10">
    <source>
        <dbReference type="EMBL" id="GGB59657.1"/>
    </source>
</evidence>
<dbReference type="InterPro" id="IPR013798">
    <property type="entry name" value="Indole-3-glycerol_P_synth_dom"/>
</dbReference>
<organism evidence="10 11">
    <name type="scientific">Henriciella pelagia</name>
    <dbReference type="NCBI Taxonomy" id="1977912"/>
    <lineage>
        <taxon>Bacteria</taxon>
        <taxon>Pseudomonadati</taxon>
        <taxon>Pseudomonadota</taxon>
        <taxon>Alphaproteobacteria</taxon>
        <taxon>Hyphomonadales</taxon>
        <taxon>Hyphomonadaceae</taxon>
        <taxon>Henriciella</taxon>
    </lineage>
</organism>
<feature type="domain" description="Indole-3-glycerol phosphate synthase" evidence="9">
    <location>
        <begin position="5"/>
        <end position="260"/>
    </location>
</feature>
<accession>A0ABQ1J4V6</accession>
<proteinExistence type="inferred from homology"/>
<dbReference type="InterPro" id="IPR011060">
    <property type="entry name" value="RibuloseP-bd_barrel"/>
</dbReference>
<dbReference type="Gene3D" id="3.20.20.70">
    <property type="entry name" value="Aldolase class I"/>
    <property type="match status" value="1"/>
</dbReference>
<evidence type="ECO:0000256" key="4">
    <source>
        <dbReference type="ARBA" id="ARBA00022793"/>
    </source>
</evidence>
<dbReference type="PANTHER" id="PTHR22854:SF2">
    <property type="entry name" value="INDOLE-3-GLYCEROL-PHOSPHATE SYNTHASE"/>
    <property type="match status" value="1"/>
</dbReference>
<name>A0ABQ1J4V6_9PROT</name>
<dbReference type="Proteomes" id="UP000628854">
    <property type="component" value="Unassembled WGS sequence"/>
</dbReference>
<sequence length="264" mass="28373">MITALDRIIEYKRDEVAALKRRHSASDLLRTARTAAPPRGFEAALSQTVSEGANALICELKRKSPSAGMIEAGADPISVAQQYEQGGAACLSVLTDMPSFGGSLDDLAAVHNSVSLPILRKEFMIDTLQVMEARAHSADAILVILSAVDDALASDLISTANDLDMDVIVEVHDEAELERANRLPTTLIGVNNRDLKRMVTDLSATERLAPQLAAGKTLISESGISTPEHIQRLRKAGARRFLIGESLMKSTDRIQACKALCNAT</sequence>
<evidence type="ECO:0000259" key="9">
    <source>
        <dbReference type="Pfam" id="PF00218"/>
    </source>
</evidence>
<evidence type="ECO:0000256" key="1">
    <source>
        <dbReference type="ARBA" id="ARBA00001633"/>
    </source>
</evidence>
<evidence type="ECO:0000256" key="7">
    <source>
        <dbReference type="ARBA" id="ARBA00023239"/>
    </source>
</evidence>
<dbReference type="RefSeq" id="WP_084393735.1">
    <property type="nucleotide sequence ID" value="NZ_BMKF01000001.1"/>
</dbReference>
<comment type="caution">
    <text evidence="10">The sequence shown here is derived from an EMBL/GenBank/DDBJ whole genome shotgun (WGS) entry which is preliminary data.</text>
</comment>
<evidence type="ECO:0000256" key="8">
    <source>
        <dbReference type="HAMAP-Rule" id="MF_00134"/>
    </source>
</evidence>
<dbReference type="PANTHER" id="PTHR22854">
    <property type="entry name" value="TRYPTOPHAN BIOSYNTHESIS PROTEIN"/>
    <property type="match status" value="1"/>
</dbReference>